<dbReference type="Proteomes" id="UP000289340">
    <property type="component" value="Chromosome 8"/>
</dbReference>
<dbReference type="EMBL" id="QZWG01000008">
    <property type="protein sequence ID" value="RZB99362.1"/>
    <property type="molecule type" value="Genomic_DNA"/>
</dbReference>
<protein>
    <submittedName>
        <fullName evidence="1">Transcription factor SRM1 isoform E</fullName>
    </submittedName>
</protein>
<dbReference type="AlphaFoldDB" id="A0A445JLL8"/>
<gene>
    <name evidence="1" type="ORF">D0Y65_021999</name>
</gene>
<sequence length="75" mass="7974">ILMSPANSSGCNLGSGIFNISCPICGKAVVEMGPIVAHLCISVVGNSQESSFLNSEAKSLLKFYTPQCVLSFNWY</sequence>
<name>A0A445JLL8_GLYSO</name>
<accession>A0A445JLL8</accession>
<evidence type="ECO:0000313" key="2">
    <source>
        <dbReference type="Proteomes" id="UP000289340"/>
    </source>
</evidence>
<reference evidence="1 2" key="1">
    <citation type="submission" date="2018-09" db="EMBL/GenBank/DDBJ databases">
        <title>A high-quality reference genome of wild soybean provides a powerful tool to mine soybean genomes.</title>
        <authorList>
            <person name="Xie M."/>
            <person name="Chung C.Y.L."/>
            <person name="Li M.-W."/>
            <person name="Wong F.-L."/>
            <person name="Chan T.-F."/>
            <person name="Lam H.-M."/>
        </authorList>
    </citation>
    <scope>NUCLEOTIDE SEQUENCE [LARGE SCALE GENOMIC DNA]</scope>
    <source>
        <strain evidence="2">cv. W05</strain>
        <tissue evidence="1">Hypocotyl of etiolated seedlings</tissue>
    </source>
</reference>
<feature type="non-terminal residue" evidence="1">
    <location>
        <position position="1"/>
    </location>
</feature>
<keyword evidence="2" id="KW-1185">Reference proteome</keyword>
<evidence type="ECO:0000313" key="1">
    <source>
        <dbReference type="EMBL" id="RZB99362.1"/>
    </source>
</evidence>
<proteinExistence type="predicted"/>
<comment type="caution">
    <text evidence="1">The sequence shown here is derived from an EMBL/GenBank/DDBJ whole genome shotgun (WGS) entry which is preliminary data.</text>
</comment>
<organism evidence="1 2">
    <name type="scientific">Glycine soja</name>
    <name type="common">Wild soybean</name>
    <dbReference type="NCBI Taxonomy" id="3848"/>
    <lineage>
        <taxon>Eukaryota</taxon>
        <taxon>Viridiplantae</taxon>
        <taxon>Streptophyta</taxon>
        <taxon>Embryophyta</taxon>
        <taxon>Tracheophyta</taxon>
        <taxon>Spermatophyta</taxon>
        <taxon>Magnoliopsida</taxon>
        <taxon>eudicotyledons</taxon>
        <taxon>Gunneridae</taxon>
        <taxon>Pentapetalae</taxon>
        <taxon>rosids</taxon>
        <taxon>fabids</taxon>
        <taxon>Fabales</taxon>
        <taxon>Fabaceae</taxon>
        <taxon>Papilionoideae</taxon>
        <taxon>50 kb inversion clade</taxon>
        <taxon>NPAAA clade</taxon>
        <taxon>indigoferoid/millettioid clade</taxon>
        <taxon>Phaseoleae</taxon>
        <taxon>Glycine</taxon>
        <taxon>Glycine subgen. Soja</taxon>
    </lineage>
</organism>